<dbReference type="OrthoDB" id="8449790at2"/>
<accession>A0A516H2S2</accession>
<name>A0A516H2S2_9PROT</name>
<organism evidence="1 2">
    <name type="scientific">Ferrovibrio terrae</name>
    <dbReference type="NCBI Taxonomy" id="2594003"/>
    <lineage>
        <taxon>Bacteria</taxon>
        <taxon>Pseudomonadati</taxon>
        <taxon>Pseudomonadota</taxon>
        <taxon>Alphaproteobacteria</taxon>
        <taxon>Rhodospirillales</taxon>
        <taxon>Rhodospirillaceae</taxon>
        <taxon>Ferrovibrio</taxon>
    </lineage>
</organism>
<proteinExistence type="predicted"/>
<dbReference type="KEGG" id="fer:FNB15_12725"/>
<keyword evidence="2" id="KW-1185">Reference proteome</keyword>
<dbReference type="Proteomes" id="UP000317496">
    <property type="component" value="Chromosome"/>
</dbReference>
<sequence length="81" mass="8746">MATPNNQDRKSDELQTQPLMTEESFANLGAPDLAYIRPVQTPEGLAWGIYAANGTQLGFAPERDLAFAAAVQNDLLPVSVQ</sequence>
<dbReference type="Pfam" id="PF06620">
    <property type="entry name" value="DUF1150"/>
    <property type="match status" value="1"/>
</dbReference>
<evidence type="ECO:0000313" key="2">
    <source>
        <dbReference type="Proteomes" id="UP000317496"/>
    </source>
</evidence>
<reference evidence="1 2" key="1">
    <citation type="submission" date="2019-07" db="EMBL/GenBank/DDBJ databases">
        <title>Genome sequencing for Ferrovibrio sp. K5.</title>
        <authorList>
            <person name="Park S.-J."/>
        </authorList>
    </citation>
    <scope>NUCLEOTIDE SEQUENCE [LARGE SCALE GENOMIC DNA]</scope>
    <source>
        <strain evidence="1 2">K5</strain>
    </source>
</reference>
<dbReference type="InterPro" id="IPR009531">
    <property type="entry name" value="DUF1150"/>
</dbReference>
<dbReference type="AlphaFoldDB" id="A0A516H2S2"/>
<evidence type="ECO:0000313" key="1">
    <source>
        <dbReference type="EMBL" id="QDO98081.1"/>
    </source>
</evidence>
<protein>
    <submittedName>
        <fullName evidence="1">DUF1150 family protein</fullName>
    </submittedName>
</protein>
<dbReference type="EMBL" id="CP041636">
    <property type="protein sequence ID" value="QDO98081.1"/>
    <property type="molecule type" value="Genomic_DNA"/>
</dbReference>
<dbReference type="RefSeq" id="WP_144069062.1">
    <property type="nucleotide sequence ID" value="NZ_CP041636.1"/>
</dbReference>
<gene>
    <name evidence="1" type="ORF">FNB15_12725</name>
</gene>